<reference evidence="1 2" key="1">
    <citation type="journal article" date="2015" name="Genome Announc.">
        <title>Expanding the biotechnology potential of lactobacilli through comparative genomics of 213 strains and associated genera.</title>
        <authorList>
            <person name="Sun Z."/>
            <person name="Harris H.M."/>
            <person name="McCann A."/>
            <person name="Guo C."/>
            <person name="Argimon S."/>
            <person name="Zhang W."/>
            <person name="Yang X."/>
            <person name="Jeffery I.B."/>
            <person name="Cooney J.C."/>
            <person name="Kagawa T.F."/>
            <person name="Liu W."/>
            <person name="Song Y."/>
            <person name="Salvetti E."/>
            <person name="Wrobel A."/>
            <person name="Rasinkangas P."/>
            <person name="Parkhill J."/>
            <person name="Rea M.C."/>
            <person name="O'Sullivan O."/>
            <person name="Ritari J."/>
            <person name="Douillard F.P."/>
            <person name="Paul Ross R."/>
            <person name="Yang R."/>
            <person name="Briner A.E."/>
            <person name="Felis G.E."/>
            <person name="de Vos W.M."/>
            <person name="Barrangou R."/>
            <person name="Klaenhammer T.R."/>
            <person name="Caufield P.W."/>
            <person name="Cui Y."/>
            <person name="Zhang H."/>
            <person name="O'Toole P.W."/>
        </authorList>
    </citation>
    <scope>NUCLEOTIDE SEQUENCE [LARGE SCALE GENOMIC DNA]</scope>
    <source>
        <strain evidence="1 2">DSM 20014</strain>
    </source>
</reference>
<gene>
    <name evidence="1" type="ORF">IV67_GL000046</name>
</gene>
<accession>A0A0R2JIY8</accession>
<dbReference type="AlphaFoldDB" id="A0A0R2JIY8"/>
<dbReference type="NCBIfam" id="TIGR01538">
    <property type="entry name" value="portal_SPP1"/>
    <property type="match status" value="1"/>
</dbReference>
<dbReference type="Pfam" id="PF05133">
    <property type="entry name" value="SPP1_portal"/>
    <property type="match status" value="1"/>
</dbReference>
<keyword evidence="2" id="KW-1185">Reference proteome</keyword>
<dbReference type="Proteomes" id="UP000051673">
    <property type="component" value="Unassembled WGS sequence"/>
</dbReference>
<evidence type="ECO:0000313" key="2">
    <source>
        <dbReference type="Proteomes" id="UP000051673"/>
    </source>
</evidence>
<dbReference type="EMBL" id="JQCD01000022">
    <property type="protein sequence ID" value="KRN77257.1"/>
    <property type="molecule type" value="Genomic_DNA"/>
</dbReference>
<dbReference type="InterPro" id="IPR006428">
    <property type="entry name" value="Portal_SPP1-type"/>
</dbReference>
<proteinExistence type="predicted"/>
<comment type="caution">
    <text evidence="1">The sequence shown here is derived from an EMBL/GenBank/DDBJ whole genome shotgun (WGS) entry which is preliminary data.</text>
</comment>
<dbReference type="STRING" id="1620.IV67_GL000046"/>
<evidence type="ECO:0000313" key="1">
    <source>
        <dbReference type="EMBL" id="KRN77257.1"/>
    </source>
</evidence>
<name>A0A0R2JIY8_9LACO</name>
<dbReference type="InterPro" id="IPR021145">
    <property type="entry name" value="Portal_protein_SPP1_Gp6-like"/>
</dbReference>
<sequence>MFFHNLYQRKDGDILEAFNLEQANMVYQEDPQILLADTERLLKFIVHHKEKQVPRLEVLQNYYLGHNTDIFESTNRRKETGKADYRAAHPFASDIADLQTAFSVGKPVGMQVDSKNHSKLDLVNKVNDVDAHNYELFLDTSIFGRAYEYVYRDERNTEKFVRLNPLETFIIYSLDVDPMPVMAIRYHSVTMVDEDTAKLQYVIEVWTQDEYVRYQPTDIKDNSTLNLDVHEPRTILPIIEYDNNRMRTGDFERVLSLIDLYDAAQSDTANYMSDLNDALLVIQGDIANELEQLIASIDSKEPDYAEKVMDIKREFNQQLKDSNTLFLHSGISAMGQQTNVSAEYIYKQYDVAGTEAYKKRIADDIHKFSHTPNLTDENFAANTSGVAMQYKLLGTVELAATKRRMFEKGLYRRYTVVDNLERLASTGWDIDVNNIRFTFEDNLPTDDIQTLQMLVNAGATLPQEYLYRFLPGVSDPDEIMQLMDEQTHFNDYPMQTPTDGDEVDDEAG</sequence>
<dbReference type="PATRIC" id="fig|1620.3.peg.49"/>
<evidence type="ECO:0008006" key="3">
    <source>
        <dbReference type="Google" id="ProtNLM"/>
    </source>
</evidence>
<organism evidence="1 2">
    <name type="scientific">Weissella minor</name>
    <dbReference type="NCBI Taxonomy" id="1620"/>
    <lineage>
        <taxon>Bacteria</taxon>
        <taxon>Bacillati</taxon>
        <taxon>Bacillota</taxon>
        <taxon>Bacilli</taxon>
        <taxon>Lactobacillales</taxon>
        <taxon>Lactobacillaceae</taxon>
        <taxon>Weissella</taxon>
    </lineage>
</organism>
<protein>
    <recommendedName>
        <fullName evidence="3">Phage portal protein</fullName>
    </recommendedName>
</protein>